<organism evidence="3">
    <name type="scientific">Drosophila sechellia</name>
    <name type="common">Fruit fly</name>
    <dbReference type="NCBI Taxonomy" id="7238"/>
    <lineage>
        <taxon>Eukaryota</taxon>
        <taxon>Metazoa</taxon>
        <taxon>Ecdysozoa</taxon>
        <taxon>Arthropoda</taxon>
        <taxon>Hexapoda</taxon>
        <taxon>Insecta</taxon>
        <taxon>Pterygota</taxon>
        <taxon>Neoptera</taxon>
        <taxon>Endopterygota</taxon>
        <taxon>Diptera</taxon>
        <taxon>Brachycera</taxon>
        <taxon>Muscomorpha</taxon>
        <taxon>Ephydroidea</taxon>
        <taxon>Drosophilidae</taxon>
        <taxon>Drosophila</taxon>
        <taxon>Sophophora</taxon>
    </lineage>
</organism>
<keyword evidence="3" id="KW-1185">Reference proteome</keyword>
<gene>
    <name evidence="2" type="primary">Dsec\GM18591</name>
    <name evidence="2" type="ORF">Dsec_GM18591</name>
</gene>
<name>B4I1P3_DROSE</name>
<evidence type="ECO:0000256" key="1">
    <source>
        <dbReference type="SAM" id="MobiDB-lite"/>
    </source>
</evidence>
<evidence type="ECO:0000313" key="3">
    <source>
        <dbReference type="Proteomes" id="UP000001292"/>
    </source>
</evidence>
<evidence type="ECO:0000313" key="2">
    <source>
        <dbReference type="EMBL" id="EDW54450.1"/>
    </source>
</evidence>
<sequence length="91" mass="9923">MPIPLPLPMRAMPDEDPIRGPGDHRQHALSDAYLVCKSPPHLVLPTVSIASQTYALHISQRSGADSKVGTSITGQKKTTLDLRAEVHFYGH</sequence>
<feature type="region of interest" description="Disordered" evidence="1">
    <location>
        <begin position="1"/>
        <end position="25"/>
    </location>
</feature>
<dbReference type="EMBL" id="CH480820">
    <property type="protein sequence ID" value="EDW54450.1"/>
    <property type="molecule type" value="Genomic_DNA"/>
</dbReference>
<accession>B4I1P3</accession>
<dbReference type="HOGENOM" id="CLU_2429412_0_0_1"/>
<dbReference type="Proteomes" id="UP000001292">
    <property type="component" value="Unassembled WGS sequence"/>
</dbReference>
<feature type="compositionally biased region" description="Basic and acidic residues" evidence="1">
    <location>
        <begin position="12"/>
        <end position="25"/>
    </location>
</feature>
<proteinExistence type="predicted"/>
<protein>
    <submittedName>
        <fullName evidence="2">GM18591</fullName>
    </submittedName>
</protein>
<dbReference type="AlphaFoldDB" id="B4I1P3"/>
<reference evidence="2 3" key="1">
    <citation type="journal article" date="2007" name="Nature">
        <title>Evolution of genes and genomes on the Drosophila phylogeny.</title>
        <authorList>
            <consortium name="Drosophila 12 Genomes Consortium"/>
            <person name="Clark A.G."/>
            <person name="Eisen M.B."/>
            <person name="Smith D.R."/>
            <person name="Bergman C.M."/>
            <person name="Oliver B."/>
            <person name="Markow T.A."/>
            <person name="Kaufman T.C."/>
            <person name="Kellis M."/>
            <person name="Gelbart W."/>
            <person name="Iyer V.N."/>
            <person name="Pollard D.A."/>
            <person name="Sackton T.B."/>
            <person name="Larracuente A.M."/>
            <person name="Singh N.D."/>
            <person name="Abad J.P."/>
            <person name="Abt D.N."/>
            <person name="Adryan B."/>
            <person name="Aguade M."/>
            <person name="Akashi H."/>
            <person name="Anderson W.W."/>
            <person name="Aquadro C.F."/>
            <person name="Ardell D.H."/>
            <person name="Arguello R."/>
            <person name="Artieri C.G."/>
            <person name="Barbash D.A."/>
            <person name="Barker D."/>
            <person name="Barsanti P."/>
            <person name="Batterham P."/>
            <person name="Batzoglou S."/>
            <person name="Begun D."/>
            <person name="Bhutkar A."/>
            <person name="Blanco E."/>
            <person name="Bosak S.A."/>
            <person name="Bradley R.K."/>
            <person name="Brand A.D."/>
            <person name="Brent M.R."/>
            <person name="Brooks A.N."/>
            <person name="Brown R.H."/>
            <person name="Butlin R.K."/>
            <person name="Caggese C."/>
            <person name="Calvi B.R."/>
            <person name="Bernardo de Carvalho A."/>
            <person name="Caspi A."/>
            <person name="Castrezana S."/>
            <person name="Celniker S.E."/>
            <person name="Chang J.L."/>
            <person name="Chapple C."/>
            <person name="Chatterji S."/>
            <person name="Chinwalla A."/>
            <person name="Civetta A."/>
            <person name="Clifton S.W."/>
            <person name="Comeron J.M."/>
            <person name="Costello J.C."/>
            <person name="Coyne J.A."/>
            <person name="Daub J."/>
            <person name="David R.G."/>
            <person name="Delcher A.L."/>
            <person name="Delehaunty K."/>
            <person name="Do C.B."/>
            <person name="Ebling H."/>
            <person name="Edwards K."/>
            <person name="Eickbush T."/>
            <person name="Evans J.D."/>
            <person name="Filipski A."/>
            <person name="Findeiss S."/>
            <person name="Freyhult E."/>
            <person name="Fulton L."/>
            <person name="Fulton R."/>
            <person name="Garcia A.C."/>
            <person name="Gardiner A."/>
            <person name="Garfield D.A."/>
            <person name="Garvin B.E."/>
            <person name="Gibson G."/>
            <person name="Gilbert D."/>
            <person name="Gnerre S."/>
            <person name="Godfrey J."/>
            <person name="Good R."/>
            <person name="Gotea V."/>
            <person name="Gravely B."/>
            <person name="Greenberg A.J."/>
            <person name="Griffiths-Jones S."/>
            <person name="Gross S."/>
            <person name="Guigo R."/>
            <person name="Gustafson E.A."/>
            <person name="Haerty W."/>
            <person name="Hahn M.W."/>
            <person name="Halligan D.L."/>
            <person name="Halpern A.L."/>
            <person name="Halter G.M."/>
            <person name="Han M.V."/>
            <person name="Heger A."/>
            <person name="Hillier L."/>
            <person name="Hinrichs A.S."/>
            <person name="Holmes I."/>
            <person name="Hoskins R.A."/>
            <person name="Hubisz M.J."/>
            <person name="Hultmark D."/>
            <person name="Huntley M.A."/>
            <person name="Jaffe D.B."/>
            <person name="Jagadeeshan S."/>
            <person name="Jeck W.R."/>
            <person name="Johnson J."/>
            <person name="Jones C.D."/>
            <person name="Jordan W.C."/>
            <person name="Karpen G.H."/>
            <person name="Kataoka E."/>
            <person name="Keightley P.D."/>
            <person name="Kheradpour P."/>
            <person name="Kirkness E.F."/>
            <person name="Koerich L.B."/>
            <person name="Kristiansen K."/>
            <person name="Kudrna D."/>
            <person name="Kulathinal R.J."/>
            <person name="Kumar S."/>
            <person name="Kwok R."/>
            <person name="Lander E."/>
            <person name="Langley C.H."/>
            <person name="Lapoint R."/>
            <person name="Lazzaro B.P."/>
            <person name="Lee S.J."/>
            <person name="Levesque L."/>
            <person name="Li R."/>
            <person name="Lin C.F."/>
            <person name="Lin M.F."/>
            <person name="Lindblad-Toh K."/>
            <person name="Llopart A."/>
            <person name="Long M."/>
            <person name="Low L."/>
            <person name="Lozovsky E."/>
            <person name="Lu J."/>
            <person name="Luo M."/>
            <person name="Machado C.A."/>
            <person name="Makalowski W."/>
            <person name="Marzo M."/>
            <person name="Matsuda M."/>
            <person name="Matzkin L."/>
            <person name="McAllister B."/>
            <person name="McBride C.S."/>
            <person name="McKernan B."/>
            <person name="McKernan K."/>
            <person name="Mendez-Lago M."/>
            <person name="Minx P."/>
            <person name="Mollenhauer M.U."/>
            <person name="Montooth K."/>
            <person name="Mount S.M."/>
            <person name="Mu X."/>
            <person name="Myers E."/>
            <person name="Negre B."/>
            <person name="Newfeld S."/>
            <person name="Nielsen R."/>
            <person name="Noor M.A."/>
            <person name="O'Grady P."/>
            <person name="Pachter L."/>
            <person name="Papaceit M."/>
            <person name="Parisi M.J."/>
            <person name="Parisi M."/>
            <person name="Parts L."/>
            <person name="Pedersen J.S."/>
            <person name="Pesole G."/>
            <person name="Phillippy A.M."/>
            <person name="Ponting C.P."/>
            <person name="Pop M."/>
            <person name="Porcelli D."/>
            <person name="Powell J.R."/>
            <person name="Prohaska S."/>
            <person name="Pruitt K."/>
            <person name="Puig M."/>
            <person name="Quesneville H."/>
            <person name="Ram K.R."/>
            <person name="Rand D."/>
            <person name="Rasmussen M.D."/>
            <person name="Reed L.K."/>
            <person name="Reenan R."/>
            <person name="Reily A."/>
            <person name="Remington K.A."/>
            <person name="Rieger T.T."/>
            <person name="Ritchie M.G."/>
            <person name="Robin C."/>
            <person name="Rogers Y.H."/>
            <person name="Rohde C."/>
            <person name="Rozas J."/>
            <person name="Rubenfield M.J."/>
            <person name="Ruiz A."/>
            <person name="Russo S."/>
            <person name="Salzberg S.L."/>
            <person name="Sanchez-Gracia A."/>
            <person name="Saranga D.J."/>
            <person name="Sato H."/>
            <person name="Schaeffer S.W."/>
            <person name="Schatz M.C."/>
            <person name="Schlenke T."/>
            <person name="Schwartz R."/>
            <person name="Segarra C."/>
            <person name="Singh R.S."/>
            <person name="Sirot L."/>
            <person name="Sirota M."/>
            <person name="Sisneros N.B."/>
            <person name="Smith C.D."/>
            <person name="Smith T.F."/>
            <person name="Spieth J."/>
            <person name="Stage D.E."/>
            <person name="Stark A."/>
            <person name="Stephan W."/>
            <person name="Strausberg R.L."/>
            <person name="Strempel S."/>
            <person name="Sturgill D."/>
            <person name="Sutton G."/>
            <person name="Sutton G.G."/>
            <person name="Tao W."/>
            <person name="Teichmann S."/>
            <person name="Tobari Y.N."/>
            <person name="Tomimura Y."/>
            <person name="Tsolas J.M."/>
            <person name="Valente V.L."/>
            <person name="Venter E."/>
            <person name="Venter J.C."/>
            <person name="Vicario S."/>
            <person name="Vieira F.G."/>
            <person name="Vilella A.J."/>
            <person name="Villasante A."/>
            <person name="Walenz B."/>
            <person name="Wang J."/>
            <person name="Wasserman M."/>
            <person name="Watts T."/>
            <person name="Wilson D."/>
            <person name="Wilson R.K."/>
            <person name="Wing R.A."/>
            <person name="Wolfner M.F."/>
            <person name="Wong A."/>
            <person name="Wong G.K."/>
            <person name="Wu C.I."/>
            <person name="Wu G."/>
            <person name="Yamamoto D."/>
            <person name="Yang H.P."/>
            <person name="Yang S.P."/>
            <person name="Yorke J.A."/>
            <person name="Yoshida K."/>
            <person name="Zdobnov E."/>
            <person name="Zhang P."/>
            <person name="Zhang Y."/>
            <person name="Zimin A.V."/>
            <person name="Baldwin J."/>
            <person name="Abdouelleil A."/>
            <person name="Abdulkadir J."/>
            <person name="Abebe A."/>
            <person name="Abera B."/>
            <person name="Abreu J."/>
            <person name="Acer S.C."/>
            <person name="Aftuck L."/>
            <person name="Alexander A."/>
            <person name="An P."/>
            <person name="Anderson E."/>
            <person name="Anderson S."/>
            <person name="Arachi H."/>
            <person name="Azer M."/>
            <person name="Bachantsang P."/>
            <person name="Barry A."/>
            <person name="Bayul T."/>
            <person name="Berlin A."/>
            <person name="Bessette D."/>
            <person name="Bloom T."/>
            <person name="Blye J."/>
            <person name="Boguslavskiy L."/>
            <person name="Bonnet C."/>
            <person name="Boukhgalter B."/>
            <person name="Bourzgui I."/>
            <person name="Brown A."/>
            <person name="Cahill P."/>
            <person name="Channer S."/>
            <person name="Cheshatsang Y."/>
            <person name="Chuda L."/>
            <person name="Citroen M."/>
            <person name="Collymore A."/>
            <person name="Cooke P."/>
            <person name="Costello M."/>
            <person name="D'Aco K."/>
            <person name="Daza R."/>
            <person name="De Haan G."/>
            <person name="DeGray S."/>
            <person name="DeMaso C."/>
            <person name="Dhargay N."/>
            <person name="Dooley K."/>
            <person name="Dooley E."/>
            <person name="Doricent M."/>
            <person name="Dorje P."/>
            <person name="Dorjee K."/>
            <person name="Dupes A."/>
            <person name="Elong R."/>
            <person name="Falk J."/>
            <person name="Farina A."/>
            <person name="Faro S."/>
            <person name="Ferguson D."/>
            <person name="Fisher S."/>
            <person name="Foley C.D."/>
            <person name="Franke A."/>
            <person name="Friedrich D."/>
            <person name="Gadbois L."/>
            <person name="Gearin G."/>
            <person name="Gearin C.R."/>
            <person name="Giannoukos G."/>
            <person name="Goode T."/>
            <person name="Graham J."/>
            <person name="Grandbois E."/>
            <person name="Grewal S."/>
            <person name="Gyaltsen K."/>
            <person name="Hafez N."/>
            <person name="Hagos B."/>
            <person name="Hall J."/>
            <person name="Henson C."/>
            <person name="Hollinger A."/>
            <person name="Honan T."/>
            <person name="Huard M.D."/>
            <person name="Hughes L."/>
            <person name="Hurhula B."/>
            <person name="Husby M.E."/>
            <person name="Kamat A."/>
            <person name="Kanga B."/>
            <person name="Kashin S."/>
            <person name="Khazanovich D."/>
            <person name="Kisner P."/>
            <person name="Lance K."/>
            <person name="Lara M."/>
            <person name="Lee W."/>
            <person name="Lennon N."/>
            <person name="Letendre F."/>
            <person name="LeVine R."/>
            <person name="Lipovsky A."/>
            <person name="Liu X."/>
            <person name="Liu J."/>
            <person name="Liu S."/>
            <person name="Lokyitsang T."/>
            <person name="Lokyitsang Y."/>
            <person name="Lubonja R."/>
            <person name="Lui A."/>
            <person name="MacDonald P."/>
            <person name="Magnisalis V."/>
            <person name="Maru K."/>
            <person name="Matthews C."/>
            <person name="McCusker W."/>
            <person name="McDonough S."/>
            <person name="Mehta T."/>
            <person name="Meldrim J."/>
            <person name="Meneus L."/>
            <person name="Mihai O."/>
            <person name="Mihalev A."/>
            <person name="Mihova T."/>
            <person name="Mittelman R."/>
            <person name="Mlenga V."/>
            <person name="Montmayeur A."/>
            <person name="Mulrain L."/>
            <person name="Navidi A."/>
            <person name="Naylor J."/>
            <person name="Negash T."/>
            <person name="Nguyen T."/>
            <person name="Nguyen N."/>
            <person name="Nicol R."/>
            <person name="Norbu C."/>
            <person name="Norbu N."/>
            <person name="Novod N."/>
            <person name="O'Neill B."/>
            <person name="Osman S."/>
            <person name="Markiewicz E."/>
            <person name="Oyono O.L."/>
            <person name="Patti C."/>
            <person name="Phunkhang P."/>
            <person name="Pierre F."/>
            <person name="Priest M."/>
            <person name="Raghuraman S."/>
            <person name="Rege F."/>
            <person name="Reyes R."/>
            <person name="Rise C."/>
            <person name="Rogov P."/>
            <person name="Ross K."/>
            <person name="Ryan E."/>
            <person name="Settipalli S."/>
            <person name="Shea T."/>
            <person name="Sherpa N."/>
            <person name="Shi L."/>
            <person name="Shih D."/>
            <person name="Sparrow T."/>
            <person name="Spaulding J."/>
            <person name="Stalker J."/>
            <person name="Stange-Thomann N."/>
            <person name="Stavropoulos S."/>
            <person name="Stone C."/>
            <person name="Strader C."/>
            <person name="Tesfaye S."/>
            <person name="Thomson T."/>
            <person name="Thoulutsang Y."/>
            <person name="Thoulutsang D."/>
            <person name="Topham K."/>
            <person name="Topping I."/>
            <person name="Tsamla T."/>
            <person name="Vassiliev H."/>
            <person name="Vo A."/>
            <person name="Wangchuk T."/>
            <person name="Wangdi T."/>
            <person name="Weiand M."/>
            <person name="Wilkinson J."/>
            <person name="Wilson A."/>
            <person name="Yadav S."/>
            <person name="Young G."/>
            <person name="Yu Q."/>
            <person name="Zembek L."/>
            <person name="Zhong D."/>
            <person name="Zimmer A."/>
            <person name="Zwirko Z."/>
            <person name="Jaffe D.B."/>
            <person name="Alvarez P."/>
            <person name="Brockman W."/>
            <person name="Butler J."/>
            <person name="Chin C."/>
            <person name="Gnerre S."/>
            <person name="Grabherr M."/>
            <person name="Kleber M."/>
            <person name="Mauceli E."/>
            <person name="MacCallum I."/>
        </authorList>
    </citation>
    <scope>NUCLEOTIDE SEQUENCE [LARGE SCALE GENOMIC DNA]</scope>
    <source>
        <strain evidence="3">Rob3c / Tucson 14021-0248.25</strain>
    </source>
</reference>